<accession>A0A7K0DXI0</accession>
<organism evidence="4 5">
    <name type="scientific">Nocardia aurantia</name>
    <dbReference type="NCBI Taxonomy" id="2585199"/>
    <lineage>
        <taxon>Bacteria</taxon>
        <taxon>Bacillati</taxon>
        <taxon>Actinomycetota</taxon>
        <taxon>Actinomycetes</taxon>
        <taxon>Mycobacteriales</taxon>
        <taxon>Nocardiaceae</taxon>
        <taxon>Nocardia</taxon>
    </lineage>
</organism>
<dbReference type="PANTHER" id="PTHR12715:SF4">
    <property type="entry name" value="EAMA DOMAIN-CONTAINING PROTEIN"/>
    <property type="match status" value="1"/>
</dbReference>
<protein>
    <recommendedName>
        <fullName evidence="3">EamA domain-containing protein</fullName>
    </recommendedName>
</protein>
<feature type="transmembrane region" description="Helical" evidence="2">
    <location>
        <begin position="45"/>
        <end position="63"/>
    </location>
</feature>
<keyword evidence="2" id="KW-0472">Membrane</keyword>
<reference evidence="4 5" key="1">
    <citation type="submission" date="2019-10" db="EMBL/GenBank/DDBJ databases">
        <title>Nocardia macrotermitis sp. nov. and Nocardia aurantia sp. nov., isolated from the gut of fungus growing-termite Macrotermes natalensis.</title>
        <authorList>
            <person name="Benndorf R."/>
            <person name="Schwitalla J."/>
            <person name="Martin K."/>
            <person name="De Beer W."/>
            <person name="Kaster A.-K."/>
            <person name="Vollmers J."/>
            <person name="Poulsen M."/>
            <person name="Beemelmanns C."/>
        </authorList>
    </citation>
    <scope>NUCLEOTIDE SEQUENCE [LARGE SCALE GENOMIC DNA]</scope>
    <source>
        <strain evidence="4 5">RB56</strain>
    </source>
</reference>
<feature type="transmembrane region" description="Helical" evidence="2">
    <location>
        <begin position="257"/>
        <end position="275"/>
    </location>
</feature>
<comment type="similarity">
    <text evidence="1">Belongs to the EamA transporter family.</text>
</comment>
<gene>
    <name evidence="4" type="ORF">NRB56_60920</name>
</gene>
<evidence type="ECO:0000313" key="5">
    <source>
        <dbReference type="Proteomes" id="UP000431401"/>
    </source>
</evidence>
<feature type="domain" description="EamA" evidence="3">
    <location>
        <begin position="45"/>
        <end position="179"/>
    </location>
</feature>
<dbReference type="Proteomes" id="UP000431401">
    <property type="component" value="Unassembled WGS sequence"/>
</dbReference>
<feature type="transmembrane region" description="Helical" evidence="2">
    <location>
        <begin position="163"/>
        <end position="183"/>
    </location>
</feature>
<dbReference type="Gene3D" id="1.10.3730.20">
    <property type="match status" value="1"/>
</dbReference>
<proteinExistence type="inferred from homology"/>
<feature type="transmembrane region" description="Helical" evidence="2">
    <location>
        <begin position="189"/>
        <end position="208"/>
    </location>
</feature>
<evidence type="ECO:0000259" key="3">
    <source>
        <dbReference type="Pfam" id="PF00892"/>
    </source>
</evidence>
<feature type="transmembrane region" description="Helical" evidence="2">
    <location>
        <begin position="220"/>
        <end position="237"/>
    </location>
</feature>
<dbReference type="GO" id="GO:0016020">
    <property type="term" value="C:membrane"/>
    <property type="evidence" value="ECO:0007669"/>
    <property type="project" value="InterPro"/>
</dbReference>
<keyword evidence="5" id="KW-1185">Reference proteome</keyword>
<feature type="domain" description="EamA" evidence="3">
    <location>
        <begin position="190"/>
        <end position="323"/>
    </location>
</feature>
<evidence type="ECO:0000256" key="1">
    <source>
        <dbReference type="ARBA" id="ARBA00007362"/>
    </source>
</evidence>
<feature type="transmembrane region" description="Helical" evidence="2">
    <location>
        <begin position="75"/>
        <end position="95"/>
    </location>
</feature>
<dbReference type="SUPFAM" id="SSF103481">
    <property type="entry name" value="Multidrug resistance efflux transporter EmrE"/>
    <property type="match status" value="2"/>
</dbReference>
<evidence type="ECO:0000313" key="4">
    <source>
        <dbReference type="EMBL" id="MQY30490.1"/>
    </source>
</evidence>
<dbReference type="InterPro" id="IPR000620">
    <property type="entry name" value="EamA_dom"/>
</dbReference>
<feature type="transmembrane region" description="Helical" evidence="2">
    <location>
        <begin position="307"/>
        <end position="326"/>
    </location>
</feature>
<name>A0A7K0DXI0_9NOCA</name>
<evidence type="ECO:0000256" key="2">
    <source>
        <dbReference type="SAM" id="Phobius"/>
    </source>
</evidence>
<dbReference type="OrthoDB" id="3744378at2"/>
<dbReference type="AlphaFoldDB" id="A0A7K0DXI0"/>
<feature type="transmembrane region" description="Helical" evidence="2">
    <location>
        <begin position="282"/>
        <end position="301"/>
    </location>
</feature>
<keyword evidence="2" id="KW-1133">Transmembrane helix</keyword>
<dbReference type="InterPro" id="IPR052756">
    <property type="entry name" value="Alkyne_AA_exporter"/>
</dbReference>
<feature type="transmembrane region" description="Helical" evidence="2">
    <location>
        <begin position="107"/>
        <end position="125"/>
    </location>
</feature>
<dbReference type="PANTHER" id="PTHR12715">
    <property type="entry name" value="TRANSPORTER, DRUG/METABOLITE EXPORTER FAMILY"/>
    <property type="match status" value="1"/>
</dbReference>
<feature type="transmembrane region" description="Helical" evidence="2">
    <location>
        <begin position="137"/>
        <end position="156"/>
    </location>
</feature>
<dbReference type="EMBL" id="WEGI01000014">
    <property type="protein sequence ID" value="MQY30490.1"/>
    <property type="molecule type" value="Genomic_DNA"/>
</dbReference>
<dbReference type="InterPro" id="IPR037185">
    <property type="entry name" value="EmrE-like"/>
</dbReference>
<keyword evidence="2" id="KW-0812">Transmembrane</keyword>
<comment type="caution">
    <text evidence="4">The sequence shown here is derived from an EMBL/GenBank/DDBJ whole genome shotgun (WGS) entry which is preliminary data.</text>
</comment>
<sequence length="336" mass="34461">MTTESAPGPRPKIACADEGSTARITGVSTDSITAPRPTGIDVPSAVAALVTVVLWSSAFVAIRDAGTALSPAPMALLRLAVAAVALSVPMFARGAITARLPRSGRPWLLIAAYAVLWLAAYTVALNTGERHVDAGTAALLVNLAPLLVAFAAPVLFGERLTRWLILGAAVSLAGVALIALGTGGGHRDGLGVLLCLLAAVLYAAGVLVQKPALRHVDPLTAIWLGCVIGTVALLPWAPQLVTELAAAPSRTIADGVYLGLAPTALGFTLWSFALRRTDAGRLAASTYAVPAISTLMSWLLLGEAPTALVLAGGAICLLGVAISRRVPRRDRETGSR</sequence>
<dbReference type="Pfam" id="PF00892">
    <property type="entry name" value="EamA"/>
    <property type="match status" value="2"/>
</dbReference>